<evidence type="ECO:0000313" key="3">
    <source>
        <dbReference type="Proteomes" id="UP001239795"/>
    </source>
</evidence>
<organism evidence="2 3">
    <name type="scientific">Colletotrichum melonis</name>
    <dbReference type="NCBI Taxonomy" id="1209925"/>
    <lineage>
        <taxon>Eukaryota</taxon>
        <taxon>Fungi</taxon>
        <taxon>Dikarya</taxon>
        <taxon>Ascomycota</taxon>
        <taxon>Pezizomycotina</taxon>
        <taxon>Sordariomycetes</taxon>
        <taxon>Hypocreomycetidae</taxon>
        <taxon>Glomerellales</taxon>
        <taxon>Glomerellaceae</taxon>
        <taxon>Colletotrichum</taxon>
        <taxon>Colletotrichum acutatum species complex</taxon>
    </lineage>
</organism>
<name>A0AAI9V156_9PEZI</name>
<accession>A0AAI9V156</accession>
<proteinExistence type="predicted"/>
<comment type="caution">
    <text evidence="2">The sequence shown here is derived from an EMBL/GenBank/DDBJ whole genome shotgun (WGS) entry which is preliminary data.</text>
</comment>
<reference evidence="2 3" key="1">
    <citation type="submission" date="2016-10" db="EMBL/GenBank/DDBJ databases">
        <title>The genome sequence of Colletotrichum fioriniae PJ7.</title>
        <authorList>
            <person name="Baroncelli R."/>
        </authorList>
    </citation>
    <scope>NUCLEOTIDE SEQUENCE [LARGE SCALE GENOMIC DNA]</scope>
    <source>
        <strain evidence="2">Col 31</strain>
    </source>
</reference>
<evidence type="ECO:0000256" key="1">
    <source>
        <dbReference type="SAM" id="MobiDB-lite"/>
    </source>
</evidence>
<protein>
    <submittedName>
        <fullName evidence="2">Uncharacterized protein</fullName>
    </submittedName>
</protein>
<feature type="compositionally biased region" description="Basic residues" evidence="1">
    <location>
        <begin position="62"/>
        <end position="75"/>
    </location>
</feature>
<keyword evidence="3" id="KW-1185">Reference proteome</keyword>
<feature type="region of interest" description="Disordered" evidence="1">
    <location>
        <begin position="61"/>
        <end position="88"/>
    </location>
</feature>
<sequence>MTRSSQGSQPQACYRLLFSSAFLLNSYRSSAAAVSIASGSKDSKPLRSLLFQVSIFTQASPARKKVSKGPPRRQLSRPATSNEASEGMDWLLSRNTRSLPDRSLPSLPNWWKRAPLKLRQAVSLCPFSLMPSAKHT</sequence>
<gene>
    <name evidence="2" type="ORF">CMEL01_11758</name>
</gene>
<dbReference type="AlphaFoldDB" id="A0AAI9V156"/>
<dbReference type="EMBL" id="MLGG01000004">
    <property type="protein sequence ID" value="KAK1465766.1"/>
    <property type="molecule type" value="Genomic_DNA"/>
</dbReference>
<evidence type="ECO:0000313" key="2">
    <source>
        <dbReference type="EMBL" id="KAK1465766.1"/>
    </source>
</evidence>
<dbReference type="Proteomes" id="UP001239795">
    <property type="component" value="Unassembled WGS sequence"/>
</dbReference>